<keyword evidence="1" id="KW-0547">Nucleotide-binding</keyword>
<dbReference type="PROSITE" id="PS50893">
    <property type="entry name" value="ABC_TRANSPORTER_2"/>
    <property type="match status" value="1"/>
</dbReference>
<accession>A0A543AWX7</accession>
<evidence type="ECO:0000313" key="5">
    <source>
        <dbReference type="Proteomes" id="UP000317043"/>
    </source>
</evidence>
<dbReference type="OrthoDB" id="9804819at2"/>
<dbReference type="InParanoid" id="A0A543AWX7"/>
<organism evidence="4 5">
    <name type="scientific">Stackebrandtia endophytica</name>
    <dbReference type="NCBI Taxonomy" id="1496996"/>
    <lineage>
        <taxon>Bacteria</taxon>
        <taxon>Bacillati</taxon>
        <taxon>Actinomycetota</taxon>
        <taxon>Actinomycetes</taxon>
        <taxon>Glycomycetales</taxon>
        <taxon>Glycomycetaceae</taxon>
        <taxon>Stackebrandtia</taxon>
    </lineage>
</organism>
<reference evidence="4 5" key="1">
    <citation type="submission" date="2019-06" db="EMBL/GenBank/DDBJ databases">
        <title>Sequencing the genomes of 1000 actinobacteria strains.</title>
        <authorList>
            <person name="Klenk H.-P."/>
        </authorList>
    </citation>
    <scope>NUCLEOTIDE SEQUENCE [LARGE SCALE GENOMIC DNA]</scope>
    <source>
        <strain evidence="4 5">DSM 45928</strain>
    </source>
</reference>
<protein>
    <submittedName>
        <fullName evidence="4">ABC-2 type transport system ATP-binding protein</fullName>
    </submittedName>
</protein>
<dbReference type="GO" id="GO:0016887">
    <property type="term" value="F:ATP hydrolysis activity"/>
    <property type="evidence" value="ECO:0007669"/>
    <property type="project" value="InterPro"/>
</dbReference>
<evidence type="ECO:0000256" key="1">
    <source>
        <dbReference type="ARBA" id="ARBA00022741"/>
    </source>
</evidence>
<gene>
    <name evidence="4" type="ORF">FB566_2633</name>
</gene>
<evidence type="ECO:0000259" key="3">
    <source>
        <dbReference type="PROSITE" id="PS50893"/>
    </source>
</evidence>
<evidence type="ECO:0000313" key="4">
    <source>
        <dbReference type="EMBL" id="TQL77085.1"/>
    </source>
</evidence>
<dbReference type="EMBL" id="VFOW01000001">
    <property type="protein sequence ID" value="TQL77085.1"/>
    <property type="molecule type" value="Genomic_DNA"/>
</dbReference>
<keyword evidence="2 4" id="KW-0067">ATP-binding</keyword>
<comment type="caution">
    <text evidence="4">The sequence shown here is derived from an EMBL/GenBank/DDBJ whole genome shotgun (WGS) entry which is preliminary data.</text>
</comment>
<dbReference type="PANTHER" id="PTHR43158">
    <property type="entry name" value="SKFA PEPTIDE EXPORT ATP-BINDING PROTEIN SKFE"/>
    <property type="match status" value="1"/>
</dbReference>
<dbReference type="InterPro" id="IPR003439">
    <property type="entry name" value="ABC_transporter-like_ATP-bd"/>
</dbReference>
<dbReference type="GO" id="GO:0005524">
    <property type="term" value="F:ATP binding"/>
    <property type="evidence" value="ECO:0007669"/>
    <property type="project" value="UniProtKB-KW"/>
</dbReference>
<evidence type="ECO:0000256" key="2">
    <source>
        <dbReference type="ARBA" id="ARBA00022840"/>
    </source>
</evidence>
<dbReference type="Pfam" id="PF00005">
    <property type="entry name" value="ABC_tran"/>
    <property type="match status" value="1"/>
</dbReference>
<dbReference type="InterPro" id="IPR003593">
    <property type="entry name" value="AAA+_ATPase"/>
</dbReference>
<dbReference type="Proteomes" id="UP000317043">
    <property type="component" value="Unassembled WGS sequence"/>
</dbReference>
<dbReference type="InterPro" id="IPR027417">
    <property type="entry name" value="P-loop_NTPase"/>
</dbReference>
<proteinExistence type="predicted"/>
<dbReference type="SMART" id="SM00382">
    <property type="entry name" value="AAA"/>
    <property type="match status" value="1"/>
</dbReference>
<sequence length="246" mass="26574">MVDGVDLCLENVSKSFRSINALVEVEAAIPSGATVALVGSNGAGKSTLMSIIAGILAPTSGRVLIGGVPVQPGRIVDRLSYLTQDRPLYRNFTVNEMIRATQVLNTDWDEAYARDLIAAADIDPSSRIRALSGGQHSRVAIALALARRPSLLLLDEPMSDLDPIARRQVRDLLSDETRNNGTTTVLSSHIVSELADHCDHLLLLHKGRVVVSTAFDRLFGAEVPRSERATVLEDYVLNRLIEEGAA</sequence>
<dbReference type="AlphaFoldDB" id="A0A543AWX7"/>
<feature type="domain" description="ABC transporter" evidence="3">
    <location>
        <begin position="7"/>
        <end position="231"/>
    </location>
</feature>
<dbReference type="CDD" id="cd03230">
    <property type="entry name" value="ABC_DR_subfamily_A"/>
    <property type="match status" value="1"/>
</dbReference>
<keyword evidence="5" id="KW-1185">Reference proteome</keyword>
<dbReference type="SUPFAM" id="SSF52540">
    <property type="entry name" value="P-loop containing nucleoside triphosphate hydrolases"/>
    <property type="match status" value="1"/>
</dbReference>
<name>A0A543AWX7_9ACTN</name>
<dbReference type="PANTHER" id="PTHR43158:SF2">
    <property type="entry name" value="SKFA PEPTIDE EXPORT ATP-BINDING PROTEIN SKFE"/>
    <property type="match status" value="1"/>
</dbReference>
<dbReference type="Gene3D" id="3.40.50.300">
    <property type="entry name" value="P-loop containing nucleotide triphosphate hydrolases"/>
    <property type="match status" value="1"/>
</dbReference>
<dbReference type="RefSeq" id="WP_142039446.1">
    <property type="nucleotide sequence ID" value="NZ_JBHTGS010000001.1"/>
</dbReference>